<dbReference type="InterPro" id="IPR044769">
    <property type="entry name" value="PIKfyve_PIPKc"/>
</dbReference>
<dbReference type="InterPro" id="IPR002423">
    <property type="entry name" value="Cpn60/GroEL/TCP-1"/>
</dbReference>
<feature type="compositionally biased region" description="Polar residues" evidence="11">
    <location>
        <begin position="650"/>
        <end position="673"/>
    </location>
</feature>
<accession>A0A168NAE3</accession>
<dbReference type="CDD" id="cd03334">
    <property type="entry name" value="Fab1_TCP"/>
    <property type="match status" value="1"/>
</dbReference>
<keyword evidence="2 10" id="KW-0808">Transferase</keyword>
<feature type="region of interest" description="Disordered" evidence="11">
    <location>
        <begin position="767"/>
        <end position="798"/>
    </location>
</feature>
<dbReference type="InterPro" id="IPR002498">
    <property type="entry name" value="PInositol-4-P-4/5-kinase_core"/>
</dbReference>
<evidence type="ECO:0000259" key="12">
    <source>
        <dbReference type="PROSITE" id="PS50178"/>
    </source>
</evidence>
<evidence type="ECO:0000256" key="2">
    <source>
        <dbReference type="ARBA" id="ARBA00022679"/>
    </source>
</evidence>
<dbReference type="GO" id="GO:0008270">
    <property type="term" value="F:zinc ion binding"/>
    <property type="evidence" value="ECO:0007669"/>
    <property type="project" value="UniProtKB-KW"/>
</dbReference>
<evidence type="ECO:0000256" key="1">
    <source>
        <dbReference type="ARBA" id="ARBA00012009"/>
    </source>
</evidence>
<feature type="compositionally biased region" description="Polar residues" evidence="11">
    <location>
        <begin position="486"/>
        <end position="502"/>
    </location>
</feature>
<dbReference type="InterPro" id="IPR027410">
    <property type="entry name" value="TCP-1-like_intermed_sf"/>
</dbReference>
<dbReference type="InterPro" id="IPR013083">
    <property type="entry name" value="Znf_RING/FYVE/PHD"/>
</dbReference>
<feature type="region of interest" description="Disordered" evidence="11">
    <location>
        <begin position="641"/>
        <end position="677"/>
    </location>
</feature>
<dbReference type="GO" id="GO:0005524">
    <property type="term" value="F:ATP binding"/>
    <property type="evidence" value="ECO:0007669"/>
    <property type="project" value="UniProtKB-UniRule"/>
</dbReference>
<feature type="compositionally biased region" description="Acidic residues" evidence="11">
    <location>
        <begin position="1669"/>
        <end position="1680"/>
    </location>
</feature>
<feature type="region of interest" description="Disordered" evidence="11">
    <location>
        <begin position="1808"/>
        <end position="1838"/>
    </location>
</feature>
<evidence type="ECO:0000256" key="5">
    <source>
        <dbReference type="ARBA" id="ARBA00022771"/>
    </source>
</evidence>
<keyword evidence="15" id="KW-1185">Reference proteome</keyword>
<dbReference type="InParanoid" id="A0A168NAE3"/>
<evidence type="ECO:0000313" key="14">
    <source>
        <dbReference type="EMBL" id="SAM00139.1"/>
    </source>
</evidence>
<feature type="region of interest" description="Disordered" evidence="11">
    <location>
        <begin position="107"/>
        <end position="135"/>
    </location>
</feature>
<feature type="compositionally biased region" description="Basic and acidic residues" evidence="11">
    <location>
        <begin position="606"/>
        <end position="619"/>
    </location>
</feature>
<feature type="compositionally biased region" description="Basic residues" evidence="11">
    <location>
        <begin position="1686"/>
        <end position="1695"/>
    </location>
</feature>
<feature type="compositionally biased region" description="Acidic residues" evidence="11">
    <location>
        <begin position="1963"/>
        <end position="1977"/>
    </location>
</feature>
<dbReference type="CDD" id="cd15725">
    <property type="entry name" value="FYVE_PIKfyve_Fab1"/>
    <property type="match status" value="1"/>
</dbReference>
<evidence type="ECO:0000259" key="13">
    <source>
        <dbReference type="PROSITE" id="PS51455"/>
    </source>
</evidence>
<dbReference type="GO" id="GO:0000329">
    <property type="term" value="C:fungal-type vacuole membrane"/>
    <property type="evidence" value="ECO:0007669"/>
    <property type="project" value="TreeGrafter"/>
</dbReference>
<dbReference type="Gene3D" id="3.30.810.10">
    <property type="entry name" value="2-Layer Sandwich"/>
    <property type="match status" value="1"/>
</dbReference>
<dbReference type="OrthoDB" id="158357at2759"/>
<feature type="compositionally biased region" description="Polar residues" evidence="11">
    <location>
        <begin position="391"/>
        <end position="405"/>
    </location>
</feature>
<dbReference type="Pfam" id="PF00118">
    <property type="entry name" value="Cpn60_TCP1"/>
    <property type="match status" value="1"/>
</dbReference>
<feature type="compositionally biased region" description="Basic and acidic residues" evidence="11">
    <location>
        <begin position="1984"/>
        <end position="1997"/>
    </location>
</feature>
<feature type="compositionally biased region" description="Low complexity" evidence="11">
    <location>
        <begin position="149"/>
        <end position="174"/>
    </location>
</feature>
<evidence type="ECO:0000256" key="3">
    <source>
        <dbReference type="ARBA" id="ARBA00022723"/>
    </source>
</evidence>
<feature type="compositionally biased region" description="Low complexity" evidence="11">
    <location>
        <begin position="1647"/>
        <end position="1660"/>
    </location>
</feature>
<evidence type="ECO:0000313" key="15">
    <source>
        <dbReference type="Proteomes" id="UP000078561"/>
    </source>
</evidence>
<proteinExistence type="predicted"/>
<keyword evidence="4 10" id="KW-0547">Nucleotide-binding</keyword>
<feature type="compositionally biased region" description="Polar residues" evidence="11">
    <location>
        <begin position="536"/>
        <end position="561"/>
    </location>
</feature>
<feature type="compositionally biased region" description="Polar residues" evidence="11">
    <location>
        <begin position="1725"/>
        <end position="1742"/>
    </location>
</feature>
<dbReference type="InterPro" id="IPR011011">
    <property type="entry name" value="Znf_FYVE_PHD"/>
</dbReference>
<organism evidence="14">
    <name type="scientific">Absidia glauca</name>
    <name type="common">Pin mould</name>
    <dbReference type="NCBI Taxonomy" id="4829"/>
    <lineage>
        <taxon>Eukaryota</taxon>
        <taxon>Fungi</taxon>
        <taxon>Fungi incertae sedis</taxon>
        <taxon>Mucoromycota</taxon>
        <taxon>Mucoromycotina</taxon>
        <taxon>Mucoromycetes</taxon>
        <taxon>Mucorales</taxon>
        <taxon>Cunninghamellaceae</taxon>
        <taxon>Absidia</taxon>
    </lineage>
</organism>
<feature type="region of interest" description="Disordered" evidence="11">
    <location>
        <begin position="1647"/>
        <end position="1695"/>
    </location>
</feature>
<dbReference type="InterPro" id="IPR027483">
    <property type="entry name" value="PInositol-4-P-4/5-kinase_C_sf"/>
</dbReference>
<dbReference type="SUPFAM" id="SSF56104">
    <property type="entry name" value="SAICAR synthase-like"/>
    <property type="match status" value="1"/>
</dbReference>
<dbReference type="Gene3D" id="3.50.7.10">
    <property type="entry name" value="GroEL"/>
    <property type="match status" value="1"/>
</dbReference>
<dbReference type="Pfam" id="PF01363">
    <property type="entry name" value="FYVE"/>
    <property type="match status" value="1"/>
</dbReference>
<dbReference type="InterPro" id="IPR027409">
    <property type="entry name" value="GroEL-like_apical_dom_sf"/>
</dbReference>
<feature type="region of interest" description="Disordered" evidence="11">
    <location>
        <begin position="377"/>
        <end position="411"/>
    </location>
</feature>
<feature type="compositionally biased region" description="Polar residues" evidence="11">
    <location>
        <begin position="2032"/>
        <end position="2051"/>
    </location>
</feature>
<feature type="region of interest" description="Disordered" evidence="11">
    <location>
        <begin position="1584"/>
        <end position="1604"/>
    </location>
</feature>
<dbReference type="InterPro" id="IPR027484">
    <property type="entry name" value="PInositol-4-P-5-kinase_N"/>
</dbReference>
<dbReference type="STRING" id="4829.A0A168NAE3"/>
<evidence type="ECO:0000256" key="4">
    <source>
        <dbReference type="ARBA" id="ARBA00022741"/>
    </source>
</evidence>
<feature type="domain" description="FYVE-type" evidence="12">
    <location>
        <begin position="294"/>
        <end position="377"/>
    </location>
</feature>
<feature type="region of interest" description="Disordered" evidence="11">
    <location>
        <begin position="2084"/>
        <end position="2114"/>
    </location>
</feature>
<dbReference type="SUPFAM" id="SSF57903">
    <property type="entry name" value="FYVE/PHD zinc finger"/>
    <property type="match status" value="1"/>
</dbReference>
<dbReference type="PROSITE" id="PS50178">
    <property type="entry name" value="ZF_FYVE"/>
    <property type="match status" value="1"/>
</dbReference>
<evidence type="ECO:0000256" key="8">
    <source>
        <dbReference type="ARBA" id="ARBA00022840"/>
    </source>
</evidence>
<feature type="region of interest" description="Disordered" evidence="11">
    <location>
        <begin position="530"/>
        <end position="629"/>
    </location>
</feature>
<feature type="domain" description="PIPK" evidence="13">
    <location>
        <begin position="2200"/>
        <end position="2523"/>
    </location>
</feature>
<dbReference type="InterPro" id="IPR017455">
    <property type="entry name" value="Znf_FYVE-rel"/>
</dbReference>
<keyword evidence="5 9" id="KW-0863">Zinc-finger</keyword>
<protein>
    <recommendedName>
        <fullName evidence="1">1-phosphatidylinositol-3-phosphate 5-kinase</fullName>
        <ecNumber evidence="1">2.7.1.150</ecNumber>
    </recommendedName>
</protein>
<evidence type="ECO:0000256" key="10">
    <source>
        <dbReference type="PROSITE-ProRule" id="PRU00781"/>
    </source>
</evidence>
<dbReference type="GO" id="GO:0046854">
    <property type="term" value="P:phosphatidylinositol phosphate biosynthetic process"/>
    <property type="evidence" value="ECO:0007669"/>
    <property type="project" value="TreeGrafter"/>
</dbReference>
<dbReference type="OMA" id="KESESHM"/>
<dbReference type="Gene3D" id="3.30.800.10">
    <property type="entry name" value="Phosphatidylinositol Phosphate Kinase II Beta"/>
    <property type="match status" value="1"/>
</dbReference>
<dbReference type="SUPFAM" id="SSF52029">
    <property type="entry name" value="GroEL apical domain-like"/>
    <property type="match status" value="1"/>
</dbReference>
<evidence type="ECO:0000256" key="11">
    <source>
        <dbReference type="SAM" id="MobiDB-lite"/>
    </source>
</evidence>
<dbReference type="FunCoup" id="A0A168NAE3">
    <property type="interactions" value="792"/>
</dbReference>
<dbReference type="CDD" id="cd17300">
    <property type="entry name" value="PIPKc_PIKfyve"/>
    <property type="match status" value="1"/>
</dbReference>
<keyword evidence="7" id="KW-0862">Zinc</keyword>
<dbReference type="PANTHER" id="PTHR45748:SF7">
    <property type="entry name" value="1-PHOSPHATIDYLINOSITOL 3-PHOSPHATE 5-KINASE-RELATED"/>
    <property type="match status" value="1"/>
</dbReference>
<keyword evidence="8 10" id="KW-0067">ATP-binding</keyword>
<dbReference type="SMART" id="SM00064">
    <property type="entry name" value="FYVE"/>
    <property type="match status" value="1"/>
</dbReference>
<feature type="compositionally biased region" description="Low complexity" evidence="11">
    <location>
        <begin position="2084"/>
        <end position="2093"/>
    </location>
</feature>
<dbReference type="GO" id="GO:0000285">
    <property type="term" value="F:1-phosphatidylinositol-3-phosphate 5-kinase activity"/>
    <property type="evidence" value="ECO:0007669"/>
    <property type="project" value="UniProtKB-EC"/>
</dbReference>
<dbReference type="Proteomes" id="UP000078561">
    <property type="component" value="Unassembled WGS sequence"/>
</dbReference>
<feature type="region of interest" description="Disordered" evidence="11">
    <location>
        <begin position="1963"/>
        <end position="2070"/>
    </location>
</feature>
<dbReference type="Gene3D" id="3.30.40.10">
    <property type="entry name" value="Zinc/RING finger domain, C3HC4 (zinc finger)"/>
    <property type="match status" value="1"/>
</dbReference>
<dbReference type="SMART" id="SM00330">
    <property type="entry name" value="PIPKc"/>
    <property type="match status" value="1"/>
</dbReference>
<keyword evidence="3" id="KW-0479">Metal-binding</keyword>
<dbReference type="GO" id="GO:0010008">
    <property type="term" value="C:endosome membrane"/>
    <property type="evidence" value="ECO:0007669"/>
    <property type="project" value="TreeGrafter"/>
</dbReference>
<sequence length="2557" mass="283166">MDENSNTLTSFDFGASVVDSGHESLLSKLYGKVKTAVSSHDTGDANSSLQDPMDTANDQASSFYEITNDDRSMHAGKTFDAADYLLSSSSKATLTDVSDLARTVTGGDLDRMPSHQGLVGGPAPTLSSSGKAPPTASVVITTATAHPSATTSAASSMGGATSSRSSSTSTSTGSNLHGHHHLPHTSSQIDTVSFSPSSSDRHFSAEEEDMKQRQAGFSSSMGNATITISDTAAPSPTPTHSGNSLTIPMTKSKSMDSDTQSIATNFSISNTNSLGKIMARLRGQKHDKEFWMPDEQCKECYKCRKQFTMFRRKHHCRFCGKNQLTHSHRRITNYFDAVYRKTGQIFCSKCASHIIPGKIYSQKGPVRICNFCYTEQHSNNPPSRPSPYETLDTTTDNTGHSTSPDAASYQPVIPSQNPPLAAPMMQIPTTAVKKPTNAKYGNENSTTVALEIDDHDAMSMLDRHHHSLYPGTPHIYTPTTPSTTSIAAANGNNNLNSPTQGAAPTPHLSMHDSESGGFKRLLDVGSSLLSSRSRSNLATNSGPDESSLRPTTSSTAINNNGQQQQQQQQQQQSRYLDHGGGTAVTENALSPFFCPENDQGESEDGLISKHQDMGHDGWHRSGGGAPSRSVSYLPISKSYAHSNPFRHGHQMSSSFIEKQHAGDQTSSSTGSDNESYDVQLRAKRTAELRGTVAPLRKRSNSSLRRQSTTGNIMGIRGRAFRHVYPQVNTSGLGPSTTTHDNWSPSSSSYLYSALTPADICGGYSNSPFSVDVPPPPSSSSVTMATDDHSNSNDDDSSQLAHTIKSNIWMARHRRVSGPTANVELSYSALGHARKLLRQLMGETSLHSLDEDKKNDWETVIMNLLLKMADHVQPDVRAGDDMDVRHYIKIKKIPGGVPSDSFYIKGVMCSKNVAHKRMAKNITEPRILILLFSLDYSRVEMGNQLLSIKPVISQEREHISKLVGRIIALRPSLLLVKSTVSRLALEILLEANIPVVHNVKYSVIEAVARCTQASVVSSVDKLRNDLFFGQCGSFEIRTYLHEWIPHRRKTLLIFGDCAPELGGTIVLRGGTEETLQTVKSLMDFMVFVVHNLKLETALLRDSFAKNRGLEQSQIGVNSNSNLDDGGGGAEGVVDDRGGGIVDQLPTTHKSDALLTFLKVYRDTILSASQYVVFPPPYLLTRLKETEDELATLDKETEAAPHPGGSLATMMSVSPTCGTLSRHPGGPSLPPVSYPSSTMLGSRYELLIAKQHQLNRAWDAYLRESPNYVSPFYHQNIVVLYSNVCTVTTMPCYGPEIRVFEYYRHPSDITLGQYLMSLFADALEPCPSPMCGYPALNHYLSYAHGDARVNVITQQFECPIPGMADKLLMWSYCKECKKATQVARVSENTWNYSFGKFLELFLYQQGVHCRADICPHEMGRHHVRFFGYMDLSVGFQYEPIDLLEVAVPPIKLFMLSQVQIDLKDNEQKLLRTKINKFYQSIIERNKAFPYDLVDPLQLNECKAELEELSDRSLGTKKKVLQILQNIYATTAKSDTLTINWVRRLLCQEMAEWDMEYADLVRRYLLPERELRKITTSQLRRIFPVDSTNAPYDSTTSSGTSGDFMGNERIKRSSETTDLPLLGIALDGDDEETMIGYMLKGTTRRSYALGSPPTILPLLSSSPDDTIRYDNDSDDSNDSDAQESDGSTARRRPSLLRPSIRRRLSRELNRELLLRFRASDTTKDDRSLPNQGIQTKSPGSTTAAMTPSRIPVPNININNTGRPQLSPPIYDTLATGALNAKSATALGGNRMPMAPIKVPSSFELNVSTPKLRASKDTPPHRNISGRENRISGQNESRAGIPPESPMFMQELYQQKQQRKQQQYDHYGGLQTQSLQHIPSMFKTQYANNDYGRRALGSIRRRITSPSNNESSNIVIPGGDATIGRLGSQHGPFRSRLPRKKTYIQVYTQANELVKEDMDDEFLVSDLDDLGDIDGSDTEEDSSNKNPPRIDKAALSDDTGSKTDGPVDYFSPHAPYSGTSVTSSSQSTSGAAVSSLTRTPVSTESVPALRSSSSMLERLDTGPSTDSGRSSNLLDNQLPLASDLLLSPAATSTSDTPGNKYDSGADEQQQQQVGKLPRNALIGRRTIDLEDAKHVEKTSFMKTITSFLTDNGTDNLLPLENPLNPMEHVLSDSFVVVREDEPSTIIAYTLSCDDYLKKMKEMRDTTTTTTTTTTNDTNSLFDDTNTIAESFDDITLDQSLLGEPSTNFTTTLDTGMTQAQIQDTLLKESESHMRYKQFDALRRQCGCDETYILSLGSCIKWDSVGGKSGSAFLKSKDDRLLMKQMSRFELDAFLGFAPAYFQYLSKAFFTELPTVLAKIFGFYSIGYKNSNTGKSMRMDVLVMENLFYQRNIKKIFDLKGSMRNRHVESTGKEDEVLLDENLVELIFQSPLFIRAHAKEILRSSLHNDTLFLSGHNVMDYSLLVGIDEERRELVVGIVDFIRTFTWDKKLESWVKESVFLGGGGKEPTIVSPRLYRVRFRAAMERYFLMVPDVWALARQNRLPSTYHHHHHHHHQHHSNEE</sequence>
<feature type="compositionally biased region" description="Polar residues" evidence="11">
    <location>
        <begin position="2058"/>
        <end position="2068"/>
    </location>
</feature>
<evidence type="ECO:0000256" key="7">
    <source>
        <dbReference type="ARBA" id="ARBA00022833"/>
    </source>
</evidence>
<feature type="compositionally biased region" description="Low complexity" evidence="11">
    <location>
        <begin position="2013"/>
        <end position="2031"/>
    </location>
</feature>
<feature type="region of interest" description="Disordered" evidence="11">
    <location>
        <begin position="480"/>
        <end position="518"/>
    </location>
</feature>
<evidence type="ECO:0000256" key="6">
    <source>
        <dbReference type="ARBA" id="ARBA00022777"/>
    </source>
</evidence>
<gene>
    <name evidence="14" type="primary">ABSGL_05814.1 scaffold 7482</name>
</gene>
<dbReference type="EMBL" id="LT553140">
    <property type="protein sequence ID" value="SAM00139.1"/>
    <property type="molecule type" value="Genomic_DNA"/>
</dbReference>
<feature type="region of interest" description="Disordered" evidence="11">
    <location>
        <begin position="1717"/>
        <end position="1746"/>
    </location>
</feature>
<dbReference type="FunFam" id="3.30.810.10:FF:000001">
    <property type="entry name" value="1-phosphatidylinositol 3-phosphate 5-kinase FAB1"/>
    <property type="match status" value="1"/>
</dbReference>
<feature type="region of interest" description="Disordered" evidence="11">
    <location>
        <begin position="149"/>
        <end position="218"/>
    </location>
</feature>
<name>A0A168NAE3_ABSGL</name>
<dbReference type="FunFam" id="3.50.7.10:FF:000007">
    <property type="entry name" value="1-phosphatidylinositol 3-phosphate 5-kinase isoform X1"/>
    <property type="match status" value="1"/>
</dbReference>
<dbReference type="EC" id="2.7.1.150" evidence="1"/>
<dbReference type="SUPFAM" id="SSF54849">
    <property type="entry name" value="GroEL-intermediate domain like"/>
    <property type="match status" value="1"/>
</dbReference>
<keyword evidence="6 10" id="KW-0418">Kinase</keyword>
<feature type="compositionally biased region" description="Low complexity" evidence="11">
    <location>
        <begin position="562"/>
        <end position="572"/>
    </location>
</feature>
<feature type="compositionally biased region" description="Basic and acidic residues" evidence="11">
    <location>
        <begin position="1810"/>
        <end position="1826"/>
    </location>
</feature>
<reference evidence="14" key="1">
    <citation type="submission" date="2016-04" db="EMBL/GenBank/DDBJ databases">
        <authorList>
            <person name="Evans L.H."/>
            <person name="Alamgir A."/>
            <person name="Owens N."/>
            <person name="Weber N.D."/>
            <person name="Virtaneva K."/>
            <person name="Barbian K."/>
            <person name="Babar A."/>
            <person name="Rosenke K."/>
        </authorList>
    </citation>
    <scope>NUCLEOTIDE SEQUENCE [LARGE SCALE GENOMIC DNA]</scope>
    <source>
        <strain evidence="14">CBS 101.48</strain>
    </source>
</reference>
<evidence type="ECO:0000256" key="9">
    <source>
        <dbReference type="PROSITE-ProRule" id="PRU00091"/>
    </source>
</evidence>
<dbReference type="PROSITE" id="PS51455">
    <property type="entry name" value="PIPK"/>
    <property type="match status" value="1"/>
</dbReference>
<dbReference type="PANTHER" id="PTHR45748">
    <property type="entry name" value="1-PHOSPHATIDYLINOSITOL 3-PHOSPHATE 5-KINASE-RELATED"/>
    <property type="match status" value="1"/>
</dbReference>
<dbReference type="Pfam" id="PF01504">
    <property type="entry name" value="PIP5K"/>
    <property type="match status" value="1"/>
</dbReference>
<dbReference type="InterPro" id="IPR000306">
    <property type="entry name" value="Znf_FYVE"/>
</dbReference>